<feature type="region of interest" description="Disordered" evidence="1">
    <location>
        <begin position="133"/>
        <end position="156"/>
    </location>
</feature>
<sequence length="301" mass="31273">MSSYPTTEGLQHIAHDRDQYSALHYDDRTAFQRDGIQAYDKQALAYSQAPEYYKPVTTNQQKRICGLSKKTFLIVLAVILLVILAGAVGGGVGGALASKNSNKSADLLASQTSGAGAISSSSAATVQSTLSSTTTSSTSTTSAPSTSSTSPSSTSTITKTATTTAFSASTPTSTAAALVVLGCPAANGTLYTPPGTSSSFLKYCMRDLQSPSNAVVDISNRLTNNFNECIAACVEYTDQWIEGGKAGVGPCAGVAFNTLIPSWTFNNMRCYLKAENGGGKLGFQNQQLENVMASAILVSDS</sequence>
<accession>A0ABR4CZG3</accession>
<proteinExistence type="predicted"/>
<evidence type="ECO:0000313" key="3">
    <source>
        <dbReference type="EMBL" id="KAL2075251.1"/>
    </source>
</evidence>
<name>A0ABR4CZG3_9HELO</name>
<keyword evidence="2" id="KW-0472">Membrane</keyword>
<comment type="caution">
    <text evidence="3">The sequence shown here is derived from an EMBL/GenBank/DDBJ whole genome shotgun (WGS) entry which is preliminary data.</text>
</comment>
<protein>
    <submittedName>
        <fullName evidence="3">Uncharacterized protein</fullName>
    </submittedName>
</protein>
<gene>
    <name evidence="3" type="ORF">VTL71DRAFT_194</name>
</gene>
<reference evidence="3 4" key="1">
    <citation type="journal article" date="2024" name="Commun. Biol.">
        <title>Comparative genomic analysis of thermophilic fungi reveals convergent evolutionary adaptations and gene losses.</title>
        <authorList>
            <person name="Steindorff A.S."/>
            <person name="Aguilar-Pontes M.V."/>
            <person name="Robinson A.J."/>
            <person name="Andreopoulos B."/>
            <person name="LaButti K."/>
            <person name="Kuo A."/>
            <person name="Mondo S."/>
            <person name="Riley R."/>
            <person name="Otillar R."/>
            <person name="Haridas S."/>
            <person name="Lipzen A."/>
            <person name="Grimwood J."/>
            <person name="Schmutz J."/>
            <person name="Clum A."/>
            <person name="Reid I.D."/>
            <person name="Moisan M.C."/>
            <person name="Butler G."/>
            <person name="Nguyen T.T.M."/>
            <person name="Dewar K."/>
            <person name="Conant G."/>
            <person name="Drula E."/>
            <person name="Henrissat B."/>
            <person name="Hansel C."/>
            <person name="Singer S."/>
            <person name="Hutchinson M.I."/>
            <person name="de Vries R.P."/>
            <person name="Natvig D.O."/>
            <person name="Powell A.J."/>
            <person name="Tsang A."/>
            <person name="Grigoriev I.V."/>
        </authorList>
    </citation>
    <scope>NUCLEOTIDE SEQUENCE [LARGE SCALE GENOMIC DNA]</scope>
    <source>
        <strain evidence="3 4">CBS 494.80</strain>
    </source>
</reference>
<keyword evidence="4" id="KW-1185">Reference proteome</keyword>
<organism evidence="3 4">
    <name type="scientific">Oculimacula yallundae</name>
    <dbReference type="NCBI Taxonomy" id="86028"/>
    <lineage>
        <taxon>Eukaryota</taxon>
        <taxon>Fungi</taxon>
        <taxon>Dikarya</taxon>
        <taxon>Ascomycota</taxon>
        <taxon>Pezizomycotina</taxon>
        <taxon>Leotiomycetes</taxon>
        <taxon>Helotiales</taxon>
        <taxon>Ploettnerulaceae</taxon>
        <taxon>Oculimacula</taxon>
    </lineage>
</organism>
<keyword evidence="2" id="KW-0812">Transmembrane</keyword>
<keyword evidence="2" id="KW-1133">Transmembrane helix</keyword>
<evidence type="ECO:0000256" key="2">
    <source>
        <dbReference type="SAM" id="Phobius"/>
    </source>
</evidence>
<dbReference type="EMBL" id="JAZHXI010000001">
    <property type="protein sequence ID" value="KAL2075251.1"/>
    <property type="molecule type" value="Genomic_DNA"/>
</dbReference>
<evidence type="ECO:0000313" key="4">
    <source>
        <dbReference type="Proteomes" id="UP001595075"/>
    </source>
</evidence>
<feature type="transmembrane region" description="Helical" evidence="2">
    <location>
        <begin position="72"/>
        <end position="97"/>
    </location>
</feature>
<dbReference type="Proteomes" id="UP001595075">
    <property type="component" value="Unassembled WGS sequence"/>
</dbReference>
<evidence type="ECO:0000256" key="1">
    <source>
        <dbReference type="SAM" id="MobiDB-lite"/>
    </source>
</evidence>